<proteinExistence type="predicted"/>
<keyword evidence="2" id="KW-1185">Reference proteome</keyword>
<dbReference type="EnsemblPlants" id="AVESA.00010b.r2.1AG0026980.2">
    <property type="protein sequence ID" value="AVESA.00010b.r2.1AG0026980.2.CDS"/>
    <property type="gene ID" value="AVESA.00010b.r2.1AG0026980"/>
</dbReference>
<reference evidence="1" key="1">
    <citation type="submission" date="2021-05" db="EMBL/GenBank/DDBJ databases">
        <authorList>
            <person name="Scholz U."/>
            <person name="Mascher M."/>
            <person name="Fiebig A."/>
        </authorList>
    </citation>
    <scope>NUCLEOTIDE SEQUENCE [LARGE SCALE GENOMIC DNA]</scope>
</reference>
<organism evidence="1 2">
    <name type="scientific">Avena sativa</name>
    <name type="common">Oat</name>
    <dbReference type="NCBI Taxonomy" id="4498"/>
    <lineage>
        <taxon>Eukaryota</taxon>
        <taxon>Viridiplantae</taxon>
        <taxon>Streptophyta</taxon>
        <taxon>Embryophyta</taxon>
        <taxon>Tracheophyta</taxon>
        <taxon>Spermatophyta</taxon>
        <taxon>Magnoliopsida</taxon>
        <taxon>Liliopsida</taxon>
        <taxon>Poales</taxon>
        <taxon>Poaceae</taxon>
        <taxon>BOP clade</taxon>
        <taxon>Pooideae</taxon>
        <taxon>Poodae</taxon>
        <taxon>Poeae</taxon>
        <taxon>Poeae Chloroplast Group 1 (Aveneae type)</taxon>
        <taxon>Aveninae</taxon>
        <taxon>Avena</taxon>
    </lineage>
</organism>
<evidence type="ECO:0000313" key="1">
    <source>
        <dbReference type="EnsemblPlants" id="AVESA.00010b.r2.1AG0026980.2.CDS"/>
    </source>
</evidence>
<evidence type="ECO:0000313" key="2">
    <source>
        <dbReference type="Proteomes" id="UP001732700"/>
    </source>
</evidence>
<sequence>MPPPAPVLVDDLIENILRRLPPEDPGCLFRASLVCKRWRGLLTDRAFACRYRKFHRAPPLLGCFENQFLGCWFAAPSSPASPVPPIHPGHRRLDALDSRHGLVLLEVNDPRGDPLDLLAVWDPLRRRQWEFPFPEIPLPLGFQDGTYSAAVLCAADGCDHLDCRARGSPFLVVFLCSDAEGAFYASLYSSEAHAWSPVSSWEDSAAINLNTKPKVLAGNALYFTCHCEPTVMIVRYDLASRKLSVISGPAGSQANRHQYVLVGMDNGVLGFANVQGPTLCLWSTEASADGRTVAWGQHRVVELEKLLPPRAFSAEIYVTGFAEGVGVIVLTNAGAFTIELKSCRVKNVHGRTLNTFPYSSFYMPDQAGGVIMHLPTASLENSEADRDLLLRQPSMDVSKERERGEEEGKWKDSDEEEGKWREDDDDEESEEEFEDELKQAHDMFDMWSNNIVDGDFVIAKICAISTLECRFACHGKLSPKCAYTYYIYGCTLLYKPQPDSKPSSERDDVGDMMPLPPNHDFNLAWKMFHIAKTILEKCPESSIEKVKIFSALADVKILSAVGRGSMREEDKDYSLGVCFKALAISEHLMEPDNYWIIKLNVSICLIFESASSIGDAVTYCAKAISLCKSRVSILEVAKEALLLDKGDNASAAEAGSERPALDYEIEFLTGMKCKLEKKLEHLEQAKPTPTTEASAGQNVGDAMPRAASFTPANSPLELLSIFDPVLRKTSCTPIWLKLQDG</sequence>
<protein>
    <submittedName>
        <fullName evidence="1">Uncharacterized protein</fullName>
    </submittedName>
</protein>
<name>A0ACD5TBW7_AVESA</name>
<dbReference type="Proteomes" id="UP001732700">
    <property type="component" value="Chromosome 1A"/>
</dbReference>
<accession>A0ACD5TBW7</accession>
<reference evidence="1" key="2">
    <citation type="submission" date="2025-09" db="UniProtKB">
        <authorList>
            <consortium name="EnsemblPlants"/>
        </authorList>
    </citation>
    <scope>IDENTIFICATION</scope>
</reference>